<dbReference type="InterPro" id="IPR050352">
    <property type="entry name" value="ABCG_transporters"/>
</dbReference>
<organism evidence="11 12">
    <name type="scientific">Fistulifera solaris</name>
    <name type="common">Oleaginous diatom</name>
    <dbReference type="NCBI Taxonomy" id="1519565"/>
    <lineage>
        <taxon>Eukaryota</taxon>
        <taxon>Sar</taxon>
        <taxon>Stramenopiles</taxon>
        <taxon>Ochrophyta</taxon>
        <taxon>Bacillariophyta</taxon>
        <taxon>Bacillariophyceae</taxon>
        <taxon>Bacillariophycidae</taxon>
        <taxon>Naviculales</taxon>
        <taxon>Naviculaceae</taxon>
        <taxon>Fistulifera</taxon>
    </lineage>
</organism>
<feature type="compositionally biased region" description="Low complexity" evidence="8">
    <location>
        <begin position="141"/>
        <end position="150"/>
    </location>
</feature>
<keyword evidence="3 9" id="KW-0812">Transmembrane</keyword>
<dbReference type="EMBL" id="BDSP01000041">
    <property type="protein sequence ID" value="GAX11407.1"/>
    <property type="molecule type" value="Genomic_DNA"/>
</dbReference>
<dbReference type="OrthoDB" id="66620at2759"/>
<evidence type="ECO:0000256" key="9">
    <source>
        <dbReference type="SAM" id="Phobius"/>
    </source>
</evidence>
<evidence type="ECO:0000256" key="2">
    <source>
        <dbReference type="ARBA" id="ARBA00022448"/>
    </source>
</evidence>
<feature type="compositionally biased region" description="Basic and acidic residues" evidence="8">
    <location>
        <begin position="1"/>
        <end position="12"/>
    </location>
</feature>
<dbReference type="Gene3D" id="3.40.50.300">
    <property type="entry name" value="P-loop containing nucleotide triphosphate hydrolases"/>
    <property type="match status" value="1"/>
</dbReference>
<dbReference type="AlphaFoldDB" id="A0A1Z5JBP8"/>
<dbReference type="Pfam" id="PF19055">
    <property type="entry name" value="ABC2_membrane_7"/>
    <property type="match status" value="1"/>
</dbReference>
<gene>
    <name evidence="11" type="ORF">FisN_22Lh080</name>
</gene>
<feature type="transmembrane region" description="Helical" evidence="9">
    <location>
        <begin position="515"/>
        <end position="534"/>
    </location>
</feature>
<sequence length="765" mass="83823">MTDDSSAPRDESESASTATPVIADATTAEGVFDIPSCMPAEALYNCDILTPEEYNAATNTGAQLIQLVSEMLRTVDESIRESENKGENLLSMNEGLSLSVPADYQVATEVPPERPIIQLAVKHAPEQYCGLPSELADDSQRSSSSNSAASFRGFPDKFPESIRETLPPEADPFAIREGMTLAWKDVNLTVKGRGKILDRRILQNVWGEVPKKETTAIMGSSGAGKTSLMNVLSGRTASGGNVQVKANITLDNVPADPTKIGVRQMIAFVAQDDSLQVTATPREAIRFSAKLRLGRSLTDDQLDIMTQCMLHELGLVACADTIVGGPLIKGISGGERKRTSVGVELVVKPAMLFLDEPTSGLDSFSAVQLCQLLKKVARVGASVMFTIHQPSSRIFREFDQLILLNKGRVMYQGPVSTIADYFGARGHPCPRNYNPADWIMKVAQKVPIQELEEAGFFPKDERKATVTNEVDTSELLILRNQSIPQAKEKPPTMTTEISMLVWRELVHIRRAKSVTVARIIQTIVLASVIGLIFFDVGNAPNDSVSNLQGHFGAIIMVATIIMMGPAQAALLSFPDERPVFLREYSTKHYSVSSYFLSRLSIEAMMGALQSLLTTLICYFAIDFRGSFINYYGACFTLAMGSTAIAVILGAAAGSSSKIATAALPLVLLPQMLFVGYFVSPELIPVWLRWIQYICPMTYATRILLVAEFQTCEESFLSQIYCQSLLDNTGADPDEVLWYWCILIGQFVVFRLIALAILHKSAQRFY</sequence>
<dbReference type="InterPro" id="IPR003593">
    <property type="entry name" value="AAA+_ATPase"/>
</dbReference>
<evidence type="ECO:0000256" key="7">
    <source>
        <dbReference type="ARBA" id="ARBA00023136"/>
    </source>
</evidence>
<feature type="domain" description="ABC transporter" evidence="10">
    <location>
        <begin position="181"/>
        <end position="431"/>
    </location>
</feature>
<evidence type="ECO:0000313" key="12">
    <source>
        <dbReference type="Proteomes" id="UP000198406"/>
    </source>
</evidence>
<dbReference type="GO" id="GO:0005524">
    <property type="term" value="F:ATP binding"/>
    <property type="evidence" value="ECO:0007669"/>
    <property type="project" value="UniProtKB-KW"/>
</dbReference>
<dbReference type="InterPro" id="IPR043926">
    <property type="entry name" value="ABCG_dom"/>
</dbReference>
<feature type="region of interest" description="Disordered" evidence="8">
    <location>
        <begin position="1"/>
        <end position="22"/>
    </location>
</feature>
<dbReference type="Proteomes" id="UP000198406">
    <property type="component" value="Unassembled WGS sequence"/>
</dbReference>
<dbReference type="GO" id="GO:0016020">
    <property type="term" value="C:membrane"/>
    <property type="evidence" value="ECO:0007669"/>
    <property type="project" value="UniProtKB-SubCell"/>
</dbReference>
<name>A0A1Z5JBP8_FISSO</name>
<evidence type="ECO:0000256" key="5">
    <source>
        <dbReference type="ARBA" id="ARBA00022840"/>
    </source>
</evidence>
<keyword evidence="2" id="KW-0813">Transport</keyword>
<keyword evidence="4" id="KW-0547">Nucleotide-binding</keyword>
<dbReference type="SUPFAM" id="SSF52540">
    <property type="entry name" value="P-loop containing nucleoside triphosphate hydrolases"/>
    <property type="match status" value="1"/>
</dbReference>
<dbReference type="GO" id="GO:0140359">
    <property type="term" value="F:ABC-type transporter activity"/>
    <property type="evidence" value="ECO:0007669"/>
    <property type="project" value="InterPro"/>
</dbReference>
<dbReference type="InterPro" id="IPR013525">
    <property type="entry name" value="ABC2_TM"/>
</dbReference>
<dbReference type="PANTHER" id="PTHR48041:SF139">
    <property type="entry name" value="PROTEIN SCARLET"/>
    <property type="match status" value="1"/>
</dbReference>
<keyword evidence="6 9" id="KW-1133">Transmembrane helix</keyword>
<evidence type="ECO:0000256" key="1">
    <source>
        <dbReference type="ARBA" id="ARBA00004141"/>
    </source>
</evidence>
<feature type="region of interest" description="Disordered" evidence="8">
    <location>
        <begin position="132"/>
        <end position="162"/>
    </location>
</feature>
<evidence type="ECO:0000259" key="10">
    <source>
        <dbReference type="PROSITE" id="PS50893"/>
    </source>
</evidence>
<feature type="transmembrane region" description="Helical" evidence="9">
    <location>
        <begin position="595"/>
        <end position="621"/>
    </location>
</feature>
<dbReference type="GO" id="GO:0016887">
    <property type="term" value="F:ATP hydrolysis activity"/>
    <property type="evidence" value="ECO:0007669"/>
    <property type="project" value="InterPro"/>
</dbReference>
<evidence type="ECO:0000256" key="3">
    <source>
        <dbReference type="ARBA" id="ARBA00022692"/>
    </source>
</evidence>
<dbReference type="Pfam" id="PF00005">
    <property type="entry name" value="ABC_tran"/>
    <property type="match status" value="1"/>
</dbReference>
<evidence type="ECO:0000256" key="8">
    <source>
        <dbReference type="SAM" id="MobiDB-lite"/>
    </source>
</evidence>
<dbReference type="InParanoid" id="A0A1Z5JBP8"/>
<dbReference type="SMART" id="SM00382">
    <property type="entry name" value="AAA"/>
    <property type="match status" value="1"/>
</dbReference>
<evidence type="ECO:0000313" key="11">
    <source>
        <dbReference type="EMBL" id="GAX11407.1"/>
    </source>
</evidence>
<proteinExistence type="predicted"/>
<feature type="transmembrane region" description="Helical" evidence="9">
    <location>
        <begin position="627"/>
        <end position="651"/>
    </location>
</feature>
<keyword evidence="5 11" id="KW-0067">ATP-binding</keyword>
<comment type="subcellular location">
    <subcellularLocation>
        <location evidence="1">Membrane</location>
        <topology evidence="1">Multi-pass membrane protein</topology>
    </subcellularLocation>
</comment>
<dbReference type="InterPro" id="IPR027417">
    <property type="entry name" value="P-loop_NTPase"/>
</dbReference>
<comment type="caution">
    <text evidence="11">The sequence shown here is derived from an EMBL/GenBank/DDBJ whole genome shotgun (WGS) entry which is preliminary data.</text>
</comment>
<reference evidence="11 12" key="1">
    <citation type="journal article" date="2015" name="Plant Cell">
        <title>Oil accumulation by the oleaginous diatom Fistulifera solaris as revealed by the genome and transcriptome.</title>
        <authorList>
            <person name="Tanaka T."/>
            <person name="Maeda Y."/>
            <person name="Veluchamy A."/>
            <person name="Tanaka M."/>
            <person name="Abida H."/>
            <person name="Marechal E."/>
            <person name="Bowler C."/>
            <person name="Muto M."/>
            <person name="Sunaga Y."/>
            <person name="Tanaka M."/>
            <person name="Yoshino T."/>
            <person name="Taniguchi T."/>
            <person name="Fukuda Y."/>
            <person name="Nemoto M."/>
            <person name="Matsumoto M."/>
            <person name="Wong P.S."/>
            <person name="Aburatani S."/>
            <person name="Fujibuchi W."/>
        </authorList>
    </citation>
    <scope>NUCLEOTIDE SEQUENCE [LARGE SCALE GENOMIC DNA]</scope>
    <source>
        <strain evidence="11 12">JPCC DA0580</strain>
    </source>
</reference>
<evidence type="ECO:0000256" key="4">
    <source>
        <dbReference type="ARBA" id="ARBA00022741"/>
    </source>
</evidence>
<keyword evidence="7 9" id="KW-0472">Membrane</keyword>
<dbReference type="PROSITE" id="PS50893">
    <property type="entry name" value="ABC_TRANSPORTER_2"/>
    <property type="match status" value="1"/>
</dbReference>
<dbReference type="InterPro" id="IPR003439">
    <property type="entry name" value="ABC_transporter-like_ATP-bd"/>
</dbReference>
<evidence type="ECO:0000256" key="6">
    <source>
        <dbReference type="ARBA" id="ARBA00022989"/>
    </source>
</evidence>
<dbReference type="Pfam" id="PF01061">
    <property type="entry name" value="ABC2_membrane"/>
    <property type="match status" value="1"/>
</dbReference>
<keyword evidence="12" id="KW-1185">Reference proteome</keyword>
<feature type="transmembrane region" description="Helical" evidence="9">
    <location>
        <begin position="736"/>
        <end position="757"/>
    </location>
</feature>
<accession>A0A1Z5JBP8</accession>
<protein>
    <submittedName>
        <fullName evidence="11">ATP-binding cassette, subfamily G (WHITE), member 2</fullName>
    </submittedName>
</protein>
<dbReference type="PANTHER" id="PTHR48041">
    <property type="entry name" value="ABC TRANSPORTER G FAMILY MEMBER 28"/>
    <property type="match status" value="1"/>
</dbReference>
<feature type="transmembrane region" description="Helical" evidence="9">
    <location>
        <begin position="658"/>
        <end position="678"/>
    </location>
</feature>
<feature type="transmembrane region" description="Helical" evidence="9">
    <location>
        <begin position="554"/>
        <end position="574"/>
    </location>
</feature>